<feature type="region of interest" description="Disordered" evidence="1">
    <location>
        <begin position="802"/>
        <end position="830"/>
    </location>
</feature>
<dbReference type="InterPro" id="IPR012337">
    <property type="entry name" value="RNaseH-like_sf"/>
</dbReference>
<dbReference type="EMBL" id="CAMXCT010000224">
    <property type="protein sequence ID" value="CAI3975788.1"/>
    <property type="molecule type" value="Genomic_DNA"/>
</dbReference>
<evidence type="ECO:0000313" key="4">
    <source>
        <dbReference type="EMBL" id="CAL4763100.1"/>
    </source>
</evidence>
<sequence>MSALDALRWQNFVDPSNELVSTEGKQGVPRYGGEPSVLLEYTYRVRLREAREQTMDSSELKKLGPLGLRLVDGLSGTALQIVRGIPVEDLAKSDGPSTIIKHLQKILKPRRQQECRELYNAGARSHGILSRQYGEPMASFILRRKTWYSMLLDLDEKMKLPDGILSEQILMTAGVTEDHKLLIRTAIQGDVTVDKVCNELVAQHARIHEDELRRRADRFKGSPGKGRGRFSPRRPTWNANYVDADDDHNDGSEHGSQSLGGYDDLASSTAYNTVEGDVDEDDDVVSTVYEAMMADGFDDTNEEALEYATDILQIEAEAHLAHQRAKGSGHYGFGRDKKNFGYKGYGKMSDEEKKAKIAELKRKSSCRACGQIGHWSTDPVCPKGGGKKGKKGGKSDFRSSSASTMHGKGKGCPGPVKQRTVYFTVNEYHNEDEDMHGTKVVSEENAVFADEKVFESKAYMFNAVPPPSSLQHGEIVMTAEEMLDQALRQAQQGHPRQVPPLPLGSGHVVAHSNIPVDISGEDGDQEFDVVSDLGSHLGAHAIVPLSSTITTAHHGNPVSSTSSVDQDFPHDVPPGAAACPHLNVTRRGSNAYLRLTTCKDCGFVMERVKVLERKKMNTLEPFRMSSQLKGLSWHYGHNMAMEMSRLRASRDPVDQVMSMMLLTIDIYQNMGAQVPQRSGIKFLHGIHGHVRVAGKRKIPVFFKLLNGDFANGVIDSIEIADGEAPLLLSTRAQRALGLVLDFSRNKFFSHVFDDDLEVVDRDGLPGIRSHPGDHHSKNLALMSQHGQAMGFETMDFDYPGSDLDLLGPGGPATQANDPDDSEDEPLDLRDVPNSRLDLTQCTVKTMTKGTKKQLSNNMEDIEKEDHAMWCSLRNDQKPYHKIKKMLPRGCKSFVLEIFAGMATLTMMAASLGLPVSAPVDLEVGGEAHNVLNAKRRKEISAYVESEDPFLLTFSPVCTFGSPWQNINMLDPQQYERIMQSRKIWYPVIKWICELVISRLKAGREVLFEQPWPSGMWNLKCLEDLIAMGIQNDITGEPLERIRLDQCMYGLVDRDSLLPHQKPTGLLLSSYHMKQRLGDLCDHNHEHQRLEAGQKTKRAQVLIGAYEEMLSNVVQTAFAPEHDAEVREETGPFDGVYDENDFAEPMLKRRRIDFNELTREEDLEELPTLGEDLAMEEERDRKAKWLKLPKEKRVALRRLHHMTGHCSVASMVRMLKASAADKDVLEAVKHFSCQVCKETTKEDKPAISRPPKPSFQQTFNYELAADVFEIKDSEGHRHGVLSLADMATHFHVAVRVCGGGTPSSKSCADALNLAWFSWAGAPQFFVCDQGVHNKGKVSAFLRAHGVEIRQAGARAPFQIGTAERQGGLLKEILRKAVHDHQIHGADAIAALITECAKVKNHLLNVGGYSPSQWVMGFQPADNTSLMDGDLMRTLAFTRT</sequence>
<dbReference type="Proteomes" id="UP001152797">
    <property type="component" value="Unassembled WGS sequence"/>
</dbReference>
<accession>A0A9P1BNW0</accession>
<gene>
    <name evidence="3" type="ORF">C1SCF055_LOCUS4066</name>
</gene>
<dbReference type="SUPFAM" id="SSF53098">
    <property type="entry name" value="Ribonuclease H-like"/>
    <property type="match status" value="1"/>
</dbReference>
<dbReference type="Gene3D" id="3.30.420.10">
    <property type="entry name" value="Ribonuclease H-like superfamily/Ribonuclease H"/>
    <property type="match status" value="1"/>
</dbReference>
<dbReference type="OrthoDB" id="775972at2759"/>
<feature type="region of interest" description="Disordered" evidence="1">
    <location>
        <begin position="214"/>
        <end position="264"/>
    </location>
</feature>
<name>A0A9P1BNW0_9DINO</name>
<feature type="region of interest" description="Disordered" evidence="1">
    <location>
        <begin position="380"/>
        <end position="413"/>
    </location>
</feature>
<evidence type="ECO:0000259" key="2">
    <source>
        <dbReference type="PROSITE" id="PS50994"/>
    </source>
</evidence>
<dbReference type="EMBL" id="CAMXCT030000224">
    <property type="protein sequence ID" value="CAL4763100.1"/>
    <property type="molecule type" value="Genomic_DNA"/>
</dbReference>
<evidence type="ECO:0000256" key="1">
    <source>
        <dbReference type="SAM" id="MobiDB-lite"/>
    </source>
</evidence>
<evidence type="ECO:0000313" key="3">
    <source>
        <dbReference type="EMBL" id="CAI3975788.1"/>
    </source>
</evidence>
<evidence type="ECO:0000313" key="5">
    <source>
        <dbReference type="Proteomes" id="UP001152797"/>
    </source>
</evidence>
<dbReference type="GO" id="GO:0003676">
    <property type="term" value="F:nucleic acid binding"/>
    <property type="evidence" value="ECO:0007669"/>
    <property type="project" value="InterPro"/>
</dbReference>
<dbReference type="PROSITE" id="PS50994">
    <property type="entry name" value="INTEGRASE"/>
    <property type="match status" value="1"/>
</dbReference>
<dbReference type="GO" id="GO:0015074">
    <property type="term" value="P:DNA integration"/>
    <property type="evidence" value="ECO:0007669"/>
    <property type="project" value="InterPro"/>
</dbReference>
<dbReference type="InterPro" id="IPR001584">
    <property type="entry name" value="Integrase_cat-core"/>
</dbReference>
<dbReference type="EMBL" id="CAMXCT020000224">
    <property type="protein sequence ID" value="CAL1129163.1"/>
    <property type="molecule type" value="Genomic_DNA"/>
</dbReference>
<dbReference type="InterPro" id="IPR036397">
    <property type="entry name" value="RNaseH_sf"/>
</dbReference>
<proteinExistence type="predicted"/>
<comment type="caution">
    <text evidence="3">The sequence shown here is derived from an EMBL/GenBank/DDBJ whole genome shotgun (WGS) entry which is preliminary data.</text>
</comment>
<keyword evidence="5" id="KW-1185">Reference proteome</keyword>
<organism evidence="3">
    <name type="scientific">Cladocopium goreaui</name>
    <dbReference type="NCBI Taxonomy" id="2562237"/>
    <lineage>
        <taxon>Eukaryota</taxon>
        <taxon>Sar</taxon>
        <taxon>Alveolata</taxon>
        <taxon>Dinophyceae</taxon>
        <taxon>Suessiales</taxon>
        <taxon>Symbiodiniaceae</taxon>
        <taxon>Cladocopium</taxon>
    </lineage>
</organism>
<reference evidence="3" key="1">
    <citation type="submission" date="2022-10" db="EMBL/GenBank/DDBJ databases">
        <authorList>
            <person name="Chen Y."/>
            <person name="Dougan E. K."/>
            <person name="Chan C."/>
            <person name="Rhodes N."/>
            <person name="Thang M."/>
        </authorList>
    </citation>
    <scope>NUCLEOTIDE SEQUENCE</scope>
</reference>
<protein>
    <recommendedName>
        <fullName evidence="2">Integrase catalytic domain-containing protein</fullName>
    </recommendedName>
</protein>
<feature type="domain" description="Integrase catalytic" evidence="2">
    <location>
        <begin position="1248"/>
        <end position="1417"/>
    </location>
</feature>
<reference evidence="4 5" key="2">
    <citation type="submission" date="2024-05" db="EMBL/GenBank/DDBJ databases">
        <authorList>
            <person name="Chen Y."/>
            <person name="Shah S."/>
            <person name="Dougan E. K."/>
            <person name="Thang M."/>
            <person name="Chan C."/>
        </authorList>
    </citation>
    <scope>NUCLEOTIDE SEQUENCE [LARGE SCALE GENOMIC DNA]</scope>
</reference>